<evidence type="ECO:0000313" key="3">
    <source>
        <dbReference type="Proteomes" id="UP000808349"/>
    </source>
</evidence>
<gene>
    <name evidence="2" type="ORF">IPO85_04495</name>
</gene>
<proteinExistence type="predicted"/>
<name>A0A9D7S7S6_9BACT</name>
<sequence>MSDTGDKNPMHHQPTHGKDTVKIKTSEESSKNHEYDQHRIDSIKNSKTKPPIRKKGKGD</sequence>
<reference evidence="2 3" key="1">
    <citation type="submission" date="2020-10" db="EMBL/GenBank/DDBJ databases">
        <title>Connecting structure to function with the recovery of over 1000 high-quality activated sludge metagenome-assembled genomes encoding full-length rRNA genes using long-read sequencing.</title>
        <authorList>
            <person name="Singleton C.M."/>
            <person name="Petriglieri F."/>
            <person name="Kristensen J.M."/>
            <person name="Kirkegaard R.H."/>
            <person name="Michaelsen T.Y."/>
            <person name="Andersen M.H."/>
            <person name="Karst S.M."/>
            <person name="Dueholm M.S."/>
            <person name="Nielsen P.H."/>
            <person name="Albertsen M."/>
        </authorList>
    </citation>
    <scope>NUCLEOTIDE SEQUENCE [LARGE SCALE GENOMIC DNA]</scope>
    <source>
        <strain evidence="2">Ribe_18-Q3-R11-54_BAT3C.373</strain>
    </source>
</reference>
<dbReference type="EMBL" id="JADKFW010000004">
    <property type="protein sequence ID" value="MBK9716768.1"/>
    <property type="molecule type" value="Genomic_DNA"/>
</dbReference>
<accession>A0A9D7S7S6</accession>
<evidence type="ECO:0000313" key="2">
    <source>
        <dbReference type="EMBL" id="MBK9716768.1"/>
    </source>
</evidence>
<organism evidence="2 3">
    <name type="scientific">Candidatus Defluviibacterium haderslevense</name>
    <dbReference type="NCBI Taxonomy" id="2981993"/>
    <lineage>
        <taxon>Bacteria</taxon>
        <taxon>Pseudomonadati</taxon>
        <taxon>Bacteroidota</taxon>
        <taxon>Saprospiria</taxon>
        <taxon>Saprospirales</taxon>
        <taxon>Saprospiraceae</taxon>
        <taxon>Candidatus Defluviibacterium</taxon>
    </lineage>
</organism>
<feature type="compositionally biased region" description="Basic and acidic residues" evidence="1">
    <location>
        <begin position="16"/>
        <end position="44"/>
    </location>
</feature>
<dbReference type="Proteomes" id="UP000808349">
    <property type="component" value="Unassembled WGS sequence"/>
</dbReference>
<feature type="compositionally biased region" description="Basic residues" evidence="1">
    <location>
        <begin position="46"/>
        <end position="59"/>
    </location>
</feature>
<feature type="region of interest" description="Disordered" evidence="1">
    <location>
        <begin position="1"/>
        <end position="59"/>
    </location>
</feature>
<protein>
    <submittedName>
        <fullName evidence="2">Uncharacterized protein</fullName>
    </submittedName>
</protein>
<evidence type="ECO:0000256" key="1">
    <source>
        <dbReference type="SAM" id="MobiDB-lite"/>
    </source>
</evidence>
<dbReference type="AlphaFoldDB" id="A0A9D7S7S6"/>
<comment type="caution">
    <text evidence="2">The sequence shown here is derived from an EMBL/GenBank/DDBJ whole genome shotgun (WGS) entry which is preliminary data.</text>
</comment>